<keyword evidence="3" id="KW-1185">Reference proteome</keyword>
<sequence length="796" mass="87742">MDKDQDMEMVTDAPSSGRQADGPPLASDDQVMAILEHWRSAWTDLSRTEAVIAQGPSFVLWYSDKNGTANPGGFFPADELNQLIPPDEVREAVREQLSEIDHARQMTIVLLFRNELGVQPAIAAIPKTAECKPQVWFEMTKIRKTRIAQKVWIPLRAASVISREGEYGYEGYLEEYLGVGSVMFNLGHREQIHELGWSDIGGNTFAGGFETEYVWPKPIHSTDDGHPEDLAQESQSAVDEPGKLFASIRVPFTNLKLSLNAIPSKSLPAHPVPLENEPEAESPAEPQRTTTYSRVGDWRSHHGGAVGTGLVIEQSFDGEAPSEWHLHQDFVIALGLQRQGDSWLRPAEGYQEVVRLSRDEAGNPVLLEVRSEYLRDYLKAHGMYLLVSSFQSRRQIVSDASHIKWASGYVEEVAGEDKWEGVNQAIHEGGSHYGSSTAVFHASRTDVDTDDEVPVLGLPTDDSVVSKSWSVKHQGRKLHSLSGSLWKTDVVEPARVSERVLNEPPLAKVDFAVDGSGERVDGAELRDRGCWLWFRPTVTTLLSSYRGFSLSWYTRDTGSIGISQGHSVHFGLNDLGLINVYAKDIGLLPLWQQRVWAGANVAPDGGVSEELLASQAKADPADTQAPEARLRPAYDAVNAEFEKLTGKYLFAQHHAINDIFGRIHRFRALEPTGVLELAKDLARVTVESLDGNGLSVIAAPPGKMKPGSVKHLEAVLQSGVTQDEARALTKVLVGINELRQADAHLPSSEFATAYGLVGIDQQTDLDVVKGRLMLESLVESLVQMAEVFSRLPRKSR</sequence>
<proteinExistence type="predicted"/>
<feature type="region of interest" description="Disordered" evidence="1">
    <location>
        <begin position="1"/>
        <end position="26"/>
    </location>
</feature>
<comment type="caution">
    <text evidence="2">The sequence shown here is derived from an EMBL/GenBank/DDBJ whole genome shotgun (WGS) entry which is preliminary data.</text>
</comment>
<accession>A0ABS1ZGT2</accession>
<name>A0ABS1ZGT2_9PSED</name>
<evidence type="ECO:0000313" key="3">
    <source>
        <dbReference type="Proteomes" id="UP000809529"/>
    </source>
</evidence>
<organism evidence="2 3">
    <name type="scientific">Pseudomonas weihenstephanensis</name>
    <dbReference type="NCBI Taxonomy" id="1608994"/>
    <lineage>
        <taxon>Bacteria</taxon>
        <taxon>Pseudomonadati</taxon>
        <taxon>Pseudomonadota</taxon>
        <taxon>Gammaproteobacteria</taxon>
        <taxon>Pseudomonadales</taxon>
        <taxon>Pseudomonadaceae</taxon>
        <taxon>Pseudomonas</taxon>
    </lineage>
</organism>
<dbReference type="EMBL" id="JAAEBW010000005">
    <property type="protein sequence ID" value="MBM1195674.1"/>
    <property type="molecule type" value="Genomic_DNA"/>
</dbReference>
<evidence type="ECO:0000313" key="2">
    <source>
        <dbReference type="EMBL" id="MBM1195674.1"/>
    </source>
</evidence>
<feature type="region of interest" description="Disordered" evidence="1">
    <location>
        <begin position="269"/>
        <end position="298"/>
    </location>
</feature>
<dbReference type="RefSeq" id="WP_203302875.1">
    <property type="nucleotide sequence ID" value="NZ_JAAEBW010000005.1"/>
</dbReference>
<evidence type="ECO:0000256" key="1">
    <source>
        <dbReference type="SAM" id="MobiDB-lite"/>
    </source>
</evidence>
<gene>
    <name evidence="2" type="ORF">GYN02_10870</name>
</gene>
<dbReference type="Proteomes" id="UP000809529">
    <property type="component" value="Unassembled WGS sequence"/>
</dbReference>
<reference evidence="2 3" key="1">
    <citation type="submission" date="2020-01" db="EMBL/GenBank/DDBJ databases">
        <title>Comparative genomics of meat spoilage bacteria.</title>
        <authorList>
            <person name="Hilgarth M."/>
            <person name="Vogel R.F."/>
        </authorList>
    </citation>
    <scope>NUCLEOTIDE SEQUENCE [LARGE SCALE GENOMIC DNA]</scope>
    <source>
        <strain evidence="2 3">TMW2.2077</strain>
    </source>
</reference>
<protein>
    <submittedName>
        <fullName evidence="2">Uncharacterized protein</fullName>
    </submittedName>
</protein>